<evidence type="ECO:0000313" key="2">
    <source>
        <dbReference type="Proteomes" id="UP001485226"/>
    </source>
</evidence>
<protein>
    <submittedName>
        <fullName evidence="1">DUF3606 domain-containing protein</fullName>
    </submittedName>
</protein>
<accession>A0ABU9ISP1</accession>
<organism evidence="1 2">
    <name type="scientific">Flavobacterium calami</name>
    <dbReference type="NCBI Taxonomy" id="3139144"/>
    <lineage>
        <taxon>Bacteria</taxon>
        <taxon>Pseudomonadati</taxon>
        <taxon>Bacteroidota</taxon>
        <taxon>Flavobacteriia</taxon>
        <taxon>Flavobacteriales</taxon>
        <taxon>Flavobacteriaceae</taxon>
        <taxon>Flavobacterium</taxon>
    </lineage>
</organism>
<evidence type="ECO:0000313" key="1">
    <source>
        <dbReference type="EMBL" id="MEL1255236.1"/>
    </source>
</evidence>
<dbReference type="Pfam" id="PF12244">
    <property type="entry name" value="DUF3606"/>
    <property type="match status" value="1"/>
</dbReference>
<gene>
    <name evidence="1" type="ORF">AAEO57_15715</name>
</gene>
<dbReference type="InterPro" id="IPR022037">
    <property type="entry name" value="DUF3606"/>
</dbReference>
<name>A0ABU9ISP1_9FLAO</name>
<dbReference type="Proteomes" id="UP001485226">
    <property type="component" value="Unassembled WGS sequence"/>
</dbReference>
<dbReference type="RefSeq" id="WP_341693980.1">
    <property type="nucleotide sequence ID" value="NZ_JBBYHS010000016.1"/>
</dbReference>
<reference evidence="1 2" key="1">
    <citation type="submission" date="2024-04" db="EMBL/GenBank/DDBJ databases">
        <title>Flavobacterium sp. DGU38 16S ribosomal RNA gene Genome sequencing and assembly.</title>
        <authorList>
            <person name="Park S."/>
        </authorList>
    </citation>
    <scope>NUCLEOTIDE SEQUENCE [LARGE SCALE GENOMIC DNA]</scope>
    <source>
        <strain evidence="1 2">DGU38</strain>
    </source>
</reference>
<comment type="caution">
    <text evidence="1">The sequence shown here is derived from an EMBL/GenBank/DDBJ whole genome shotgun (WGS) entry which is preliminary data.</text>
</comment>
<sequence length="65" mass="7483">MNNSTNSTAQKNDDLRINISQMYELQYWSQKLSVTTVELRQAVKAVGYNLNEITTYLTKKQQPTA</sequence>
<keyword evidence="2" id="KW-1185">Reference proteome</keyword>
<dbReference type="EMBL" id="JBBYHS010000016">
    <property type="protein sequence ID" value="MEL1255236.1"/>
    <property type="molecule type" value="Genomic_DNA"/>
</dbReference>
<proteinExistence type="predicted"/>